<dbReference type="Pfam" id="PF13289">
    <property type="entry name" value="SIR2_2"/>
    <property type="match status" value="1"/>
</dbReference>
<dbReference type="Gene3D" id="3.40.50.1220">
    <property type="entry name" value="TPP-binding domain"/>
    <property type="match status" value="1"/>
</dbReference>
<evidence type="ECO:0000313" key="1">
    <source>
        <dbReference type="EMBL" id="SIM80180.1"/>
    </source>
</evidence>
<dbReference type="RefSeq" id="WP_148690076.1">
    <property type="nucleotide sequence ID" value="NZ_LT671858.1"/>
</dbReference>
<dbReference type="GeneID" id="41588902"/>
<evidence type="ECO:0000313" key="2">
    <source>
        <dbReference type="Proteomes" id="UP000195607"/>
    </source>
</evidence>
<name>A0A1N5W666_9ARCH</name>
<organism evidence="1 2">
    <name type="scientific">Cuniculiplasma divulgatum</name>
    <dbReference type="NCBI Taxonomy" id="1673428"/>
    <lineage>
        <taxon>Archaea</taxon>
        <taxon>Methanobacteriati</taxon>
        <taxon>Thermoplasmatota</taxon>
        <taxon>Thermoplasmata</taxon>
        <taxon>Thermoplasmatales</taxon>
        <taxon>Cuniculiplasmataceae</taxon>
        <taxon>Cuniculiplasma</taxon>
    </lineage>
</organism>
<dbReference type="SUPFAM" id="SSF52467">
    <property type="entry name" value="DHS-like NAD/FAD-binding domain"/>
    <property type="match status" value="1"/>
</dbReference>
<accession>A0A1N5W666</accession>
<protein>
    <submittedName>
        <fullName evidence="1">SIR2 family protein</fullName>
    </submittedName>
</protein>
<dbReference type="EMBL" id="LT671858">
    <property type="protein sequence ID" value="SIM80180.1"/>
    <property type="molecule type" value="Genomic_DNA"/>
</dbReference>
<dbReference type="AlphaFoldDB" id="A0A1N5W666"/>
<reference evidence="1 2" key="1">
    <citation type="submission" date="2016-04" db="EMBL/GenBank/DDBJ databases">
        <authorList>
            <person name="Evans L.H."/>
            <person name="Alamgir A."/>
            <person name="Owens N."/>
            <person name="Weber N.D."/>
            <person name="Virtaneva K."/>
            <person name="Barbian K."/>
            <person name="Babar A."/>
            <person name="Rosenke K."/>
        </authorList>
    </citation>
    <scope>NUCLEOTIDE SEQUENCE [LARGE SCALE GENOMIC DNA]</scope>
    <source>
        <strain evidence="2">S5(T) (JCM 30642 \VKM B-2941)</strain>
    </source>
</reference>
<dbReference type="InterPro" id="IPR029035">
    <property type="entry name" value="DHS-like_NAD/FAD-binding_dom"/>
</dbReference>
<gene>
    <name evidence="1" type="ORF">CSP5_1660</name>
</gene>
<sequence length="322" mass="37003">MDFSYLGNRLSKDIEGELSEYLPDYPDIGSLAWIVANTVITEVEKNGSNILPMDGIDPEIYLLLLAREYSKKISERVFKLKNEAKGFFQSNYKILLLVGAGLSYEAGMPLTRQLKAILKAIGIKTTDDRNLNEAFKTVKTNPSLDIEFKKRFRNLINQKVCENSSHTLIAQKFLDGSMQEIFCLNWDNLIEQSYNKLNGSYPIKKISSEDDCPQINDSFIHALWKLNGDVDEIDTTWIYPGENGRVFNGLDKYLNFLFKQTEKTFISLAVGYSESDENINNSIVTRIEDHSAFFRIGMDMRLFNKYENYFLVSAQWILPQLL</sequence>
<proteinExistence type="predicted"/>
<dbReference type="Proteomes" id="UP000195607">
    <property type="component" value="Chromosome I"/>
</dbReference>